<feature type="signal peptide" evidence="1">
    <location>
        <begin position="1"/>
        <end position="25"/>
    </location>
</feature>
<dbReference type="RefSeq" id="WP_036050599.1">
    <property type="nucleotide sequence ID" value="NZ_CADEVY010000004.1"/>
</dbReference>
<feature type="chain" id="PRO_5011844063" evidence="1">
    <location>
        <begin position="26"/>
        <end position="347"/>
    </location>
</feature>
<dbReference type="AlphaFoldDB" id="A0A095F3E8"/>
<keyword evidence="1" id="KW-0732">Signal</keyword>
<dbReference type="Gene3D" id="3.10.105.10">
    <property type="entry name" value="Dipeptide-binding Protein, Domain 3"/>
    <property type="match status" value="2"/>
</dbReference>
<feature type="domain" description="ABC-type glycine betaine transport system substrate-binding" evidence="2">
    <location>
        <begin position="36"/>
        <end position="324"/>
    </location>
</feature>
<protein>
    <submittedName>
        <fullName evidence="4">Histidine ABC transporter substrate-binding protein</fullName>
    </submittedName>
    <submittedName>
        <fullName evidence="3">Substrate binding domain of ABC-type glycine betaine transport system family protein</fullName>
    </submittedName>
</protein>
<evidence type="ECO:0000313" key="4">
    <source>
        <dbReference type="EMBL" id="PEH37880.1"/>
    </source>
</evidence>
<dbReference type="EMBL" id="JPGG01000017">
    <property type="protein sequence ID" value="KGC11500.1"/>
    <property type="molecule type" value="Genomic_DNA"/>
</dbReference>
<dbReference type="Proteomes" id="UP000220629">
    <property type="component" value="Unassembled WGS sequence"/>
</dbReference>
<dbReference type="OrthoDB" id="9787902at2"/>
<evidence type="ECO:0000313" key="6">
    <source>
        <dbReference type="Proteomes" id="UP000220629"/>
    </source>
</evidence>
<evidence type="ECO:0000313" key="5">
    <source>
        <dbReference type="Proteomes" id="UP000029590"/>
    </source>
</evidence>
<dbReference type="KEGG" id="bgo:BM43_4038"/>
<proteinExistence type="predicted"/>
<dbReference type="GO" id="GO:0022857">
    <property type="term" value="F:transmembrane transporter activity"/>
    <property type="evidence" value="ECO:0007669"/>
    <property type="project" value="InterPro"/>
</dbReference>
<comment type="caution">
    <text evidence="4">The sequence shown here is derived from an EMBL/GenBank/DDBJ whole genome shotgun (WGS) entry which is preliminary data.</text>
</comment>
<sequence>MNYRKIFGAAAVTLGFVCLSASASAATTSPWCTSGKPIKFAEVGWDSGKFFTEVARYVLENGYGCKTETVNGSNSITLGAVATNDLQVFVEYWNGRTAAVETAAKEGKVKLVGDLVKGGSVEGFYVPAYVVQGDPKRGIKPIAPDLKSVAQLASYSKVFTDPEDPTKGSVLNCPIGWQCESDNSQKLKAYKLDSAFTNTHPGTGAAMDATIASAYERGKPIVYYYYQPSTLLARYPSVRLDEPAFNEQCWKTINSSKDANPCPSASPVTNLKVVVSAPFAAADPTAVDFLSKMSLPMSAVNQALANMGATKADPRALAVQYLKNNPQELAAWVPADVAQKVEASISK</sequence>
<dbReference type="GO" id="GO:0043190">
    <property type="term" value="C:ATP-binding cassette (ABC) transporter complex"/>
    <property type="evidence" value="ECO:0007669"/>
    <property type="project" value="InterPro"/>
</dbReference>
<evidence type="ECO:0000313" key="3">
    <source>
        <dbReference type="EMBL" id="KGC11500.1"/>
    </source>
</evidence>
<dbReference type="Pfam" id="PF04069">
    <property type="entry name" value="OpuAC"/>
    <property type="match status" value="1"/>
</dbReference>
<accession>A0A095F3E8</accession>
<reference evidence="3 5" key="1">
    <citation type="submission" date="2014-04" db="EMBL/GenBank/DDBJ databases">
        <authorList>
            <person name="Bishop-Lilly K.A."/>
            <person name="Broomall S.M."/>
            <person name="Chain P.S."/>
            <person name="Chertkov O."/>
            <person name="Coyne S.R."/>
            <person name="Daligault H.E."/>
            <person name="Davenport K.W."/>
            <person name="Erkkila T."/>
            <person name="Frey K.G."/>
            <person name="Gibbons H.S."/>
            <person name="Gu W."/>
            <person name="Jaissle J."/>
            <person name="Johnson S.L."/>
            <person name="Koroleva G.I."/>
            <person name="Ladner J.T."/>
            <person name="Lo C.-C."/>
            <person name="Minogue T.D."/>
            <person name="Munk C."/>
            <person name="Palacios G.F."/>
            <person name="Redden C.L."/>
            <person name="Rosenzweig C.N."/>
            <person name="Scholz M.B."/>
            <person name="Teshima H."/>
            <person name="Xu Y."/>
        </authorList>
    </citation>
    <scope>NUCLEOTIDE SEQUENCE [LARGE SCALE GENOMIC DNA]</scope>
    <source>
        <strain evidence="5">gladioli</strain>
        <strain evidence="3">Gladioli</strain>
    </source>
</reference>
<name>A0A095F3E8_BURGA</name>
<reference evidence="6" key="2">
    <citation type="submission" date="2017-09" db="EMBL/GenBank/DDBJ databases">
        <title>FDA dAtabase for Regulatory Grade micrObial Sequences (FDA-ARGOS): Supporting development and validation of Infectious Disease Dx tests.</title>
        <authorList>
            <person name="Minogue T."/>
            <person name="Wolcott M."/>
            <person name="Wasieloski L."/>
            <person name="Aguilar W."/>
            <person name="Moore D."/>
            <person name="Tallon L."/>
            <person name="Sadzewicz L."/>
            <person name="Ott S."/>
            <person name="Zhao X."/>
            <person name="Nagaraj S."/>
            <person name="Vavikolanu K."/>
            <person name="Aluvathingal J."/>
            <person name="Nadendla S."/>
            <person name="Sichtig H."/>
        </authorList>
    </citation>
    <scope>NUCLEOTIDE SEQUENCE [LARGE SCALE GENOMIC DNA]</scope>
    <source>
        <strain evidence="6">FDAARGOS_390</strain>
    </source>
</reference>
<gene>
    <name evidence="4" type="ORF">CRM94_25790</name>
    <name evidence="3" type="ORF">DM48_7458</name>
</gene>
<reference evidence="4" key="3">
    <citation type="submission" date="2017-09" db="EMBL/GenBank/DDBJ databases">
        <title>FDA dAtabase for Regulatory Grade micrObial Sequences (FDA-ARGOS): Supporting development and validation of Infectious Disease Dx tests.</title>
        <authorList>
            <person name="Minogue T."/>
            <person name="Wolcott M."/>
            <person name="Wasieloski L."/>
            <person name="Aguilar W."/>
            <person name="Moore D."/>
            <person name="Tallon L.J."/>
            <person name="Sadzewicz L."/>
            <person name="Ott S."/>
            <person name="Zhao X."/>
            <person name="Nagaraj S."/>
            <person name="Vavikolanu K."/>
            <person name="Aluvathingal J."/>
            <person name="Nadendla S."/>
            <person name="Sichtig H."/>
        </authorList>
    </citation>
    <scope>NUCLEOTIDE SEQUENCE</scope>
    <source>
        <strain evidence="4">FDAARGOS_390</strain>
    </source>
</reference>
<dbReference type="SUPFAM" id="SSF53850">
    <property type="entry name" value="Periplasmic binding protein-like II"/>
    <property type="match status" value="1"/>
</dbReference>
<dbReference type="InterPro" id="IPR007210">
    <property type="entry name" value="ABC_Gly_betaine_transp_sub-bd"/>
</dbReference>
<dbReference type="Proteomes" id="UP000029590">
    <property type="component" value="Unassembled WGS sequence"/>
</dbReference>
<evidence type="ECO:0000259" key="2">
    <source>
        <dbReference type="Pfam" id="PF04069"/>
    </source>
</evidence>
<dbReference type="Gene3D" id="3.40.190.100">
    <property type="entry name" value="Glycine betaine-binding periplasmic protein, domain 2"/>
    <property type="match status" value="1"/>
</dbReference>
<evidence type="ECO:0000256" key="1">
    <source>
        <dbReference type="SAM" id="SignalP"/>
    </source>
</evidence>
<organism evidence="4 6">
    <name type="scientific">Burkholderia gladioli</name>
    <name type="common">Pseudomonas marginata</name>
    <name type="synonym">Phytomonas marginata</name>
    <dbReference type="NCBI Taxonomy" id="28095"/>
    <lineage>
        <taxon>Bacteria</taxon>
        <taxon>Pseudomonadati</taxon>
        <taxon>Pseudomonadota</taxon>
        <taxon>Betaproteobacteria</taxon>
        <taxon>Burkholderiales</taxon>
        <taxon>Burkholderiaceae</taxon>
        <taxon>Burkholderia</taxon>
    </lineage>
</organism>
<dbReference type="EMBL" id="PDDY01000004">
    <property type="protein sequence ID" value="PEH37880.1"/>
    <property type="molecule type" value="Genomic_DNA"/>
</dbReference>